<dbReference type="SUPFAM" id="SSF54001">
    <property type="entry name" value="Cysteine proteinases"/>
    <property type="match status" value="1"/>
</dbReference>
<evidence type="ECO:0000256" key="1">
    <source>
        <dbReference type="ARBA" id="ARBA00022786"/>
    </source>
</evidence>
<evidence type="ECO:0000313" key="4">
    <source>
        <dbReference type="EMBL" id="GFS45018.1"/>
    </source>
</evidence>
<evidence type="ECO:0000256" key="3">
    <source>
        <dbReference type="SAM" id="MobiDB-lite"/>
    </source>
</evidence>
<organism evidence="4 5">
    <name type="scientific">Actinidia rufa</name>
    <dbReference type="NCBI Taxonomy" id="165716"/>
    <lineage>
        <taxon>Eukaryota</taxon>
        <taxon>Viridiplantae</taxon>
        <taxon>Streptophyta</taxon>
        <taxon>Embryophyta</taxon>
        <taxon>Tracheophyta</taxon>
        <taxon>Spermatophyta</taxon>
        <taxon>Magnoliopsida</taxon>
        <taxon>eudicotyledons</taxon>
        <taxon>Gunneridae</taxon>
        <taxon>Pentapetalae</taxon>
        <taxon>asterids</taxon>
        <taxon>Ericales</taxon>
        <taxon>Actinidiaceae</taxon>
        <taxon>Actinidia</taxon>
    </lineage>
</organism>
<dbReference type="AlphaFoldDB" id="A0A7J0DY10"/>
<name>A0A7J0DY10_9ERIC</name>
<feature type="compositionally biased region" description="Basic and acidic residues" evidence="3">
    <location>
        <begin position="1"/>
        <end position="15"/>
    </location>
</feature>
<feature type="compositionally biased region" description="Polar residues" evidence="3">
    <location>
        <begin position="54"/>
        <end position="68"/>
    </location>
</feature>
<dbReference type="InterPro" id="IPR052398">
    <property type="entry name" value="Ubiquitin_hydrolase_53/54"/>
</dbReference>
<dbReference type="OrthoDB" id="1546519at2759"/>
<dbReference type="PANTHER" id="PTHR22975:SF9">
    <property type="entry name" value="ECHINUS SPLICE FORM 3"/>
    <property type="match status" value="1"/>
</dbReference>
<dbReference type="GO" id="GO:0016787">
    <property type="term" value="F:hydrolase activity"/>
    <property type="evidence" value="ECO:0007669"/>
    <property type="project" value="UniProtKB-KW"/>
</dbReference>
<feature type="compositionally biased region" description="Basic residues" evidence="3">
    <location>
        <begin position="37"/>
        <end position="48"/>
    </location>
</feature>
<reference evidence="5" key="1">
    <citation type="submission" date="2019-07" db="EMBL/GenBank/DDBJ databases">
        <title>De Novo Assembly of kiwifruit Actinidia rufa.</title>
        <authorList>
            <person name="Sugita-Konishi S."/>
            <person name="Sato K."/>
            <person name="Mori E."/>
            <person name="Abe Y."/>
            <person name="Kisaki G."/>
            <person name="Hamano K."/>
            <person name="Suezawa K."/>
            <person name="Otani M."/>
            <person name="Fukuda T."/>
            <person name="Manabe T."/>
            <person name="Gomi K."/>
            <person name="Tabuchi M."/>
            <person name="Akimitsu K."/>
            <person name="Kataoka I."/>
        </authorList>
    </citation>
    <scope>NUCLEOTIDE SEQUENCE [LARGE SCALE GENOMIC DNA]</scope>
    <source>
        <strain evidence="5">cv. Fuchu</strain>
    </source>
</reference>
<dbReference type="Gene3D" id="3.90.70.10">
    <property type="entry name" value="Cysteine proteinases"/>
    <property type="match status" value="1"/>
</dbReference>
<keyword evidence="1" id="KW-0833">Ubl conjugation pathway</keyword>
<keyword evidence="5" id="KW-1185">Reference proteome</keyword>
<keyword evidence="2 4" id="KW-0378">Hydrolase</keyword>
<evidence type="ECO:0000256" key="2">
    <source>
        <dbReference type="ARBA" id="ARBA00022801"/>
    </source>
</evidence>
<dbReference type="InterPro" id="IPR038765">
    <property type="entry name" value="Papain-like_cys_pep_sf"/>
</dbReference>
<gene>
    <name evidence="4" type="ORF">Acr_00g0093630</name>
</gene>
<proteinExistence type="predicted"/>
<dbReference type="PANTHER" id="PTHR22975">
    <property type="entry name" value="UBIQUITIN SPECIFIC PROTEINASE"/>
    <property type="match status" value="1"/>
</dbReference>
<feature type="region of interest" description="Disordered" evidence="3">
    <location>
        <begin position="1"/>
        <end position="71"/>
    </location>
</feature>
<dbReference type="Proteomes" id="UP000585474">
    <property type="component" value="Unassembled WGS sequence"/>
</dbReference>
<dbReference type="EMBL" id="BJWL01000443">
    <property type="protein sequence ID" value="GFS45018.1"/>
    <property type="molecule type" value="Genomic_DNA"/>
</dbReference>
<comment type="caution">
    <text evidence="4">The sequence shown here is derived from an EMBL/GenBank/DDBJ whole genome shotgun (WGS) entry which is preliminary data.</text>
</comment>
<protein>
    <submittedName>
        <fullName evidence="4">Ubiquitin carboxyl-terminal hydrolase-related protein</fullName>
    </submittedName>
</protein>
<evidence type="ECO:0000313" key="5">
    <source>
        <dbReference type="Proteomes" id="UP000585474"/>
    </source>
</evidence>
<accession>A0A7J0DY10</accession>
<sequence>MVHRDPSLGKSKMPEDSSGVPVRAKSPKDSSSASASRKNRRRSRSHNKVKQDTLPAQKNLPLTTSQPSEALLEEKKEVGLRVLLDSPWAGMKNDPGEFNCFLNVVVQPFRHLETFRDEFLSRSKSAHVHIGNPCVVCALHKVFKIRPAKTPFDEFFKLVRKFHETFICDPNAKHWNGYGIPCHILSTHSHVFTLVLGWGTPSESMDHISETLEVQSTDIDLGVLFDCLDPGHMHSLISIVCYWSQHYICFVYSCEQEEWIVYDNAIVKVIGRWEWDNAILECKKRKFQHTILFFESVE</sequence>